<dbReference type="Proteomes" id="UP000187209">
    <property type="component" value="Unassembled WGS sequence"/>
</dbReference>
<dbReference type="EMBL" id="MPUH01000426">
    <property type="protein sequence ID" value="OMJ80372.1"/>
    <property type="molecule type" value="Genomic_DNA"/>
</dbReference>
<evidence type="ECO:0000256" key="6">
    <source>
        <dbReference type="ARBA" id="ARBA00022741"/>
    </source>
</evidence>
<keyword evidence="9 11" id="KW-0472">Membrane</keyword>
<dbReference type="PANTHER" id="PTHR24223">
    <property type="entry name" value="ATP-BINDING CASSETTE SUB-FAMILY C"/>
    <property type="match status" value="1"/>
</dbReference>
<proteinExistence type="inferred from homology"/>
<evidence type="ECO:0000256" key="9">
    <source>
        <dbReference type="ARBA" id="ARBA00023136"/>
    </source>
</evidence>
<dbReference type="InterPro" id="IPR003593">
    <property type="entry name" value="AAA+_ATPase"/>
</dbReference>
<dbReference type="OrthoDB" id="6500128at2759"/>
<feature type="transmembrane region" description="Helical" evidence="11">
    <location>
        <begin position="618"/>
        <end position="639"/>
    </location>
</feature>
<feature type="transmembrane region" description="Helical" evidence="11">
    <location>
        <begin position="802"/>
        <end position="823"/>
    </location>
</feature>
<keyword evidence="10" id="KW-0325">Glycoprotein</keyword>
<feature type="domain" description="ABC transporter" evidence="12">
    <location>
        <begin position="312"/>
        <end position="529"/>
    </location>
</feature>
<dbReference type="Gene3D" id="1.20.1560.10">
    <property type="entry name" value="ABC transporter type 1, transmembrane domain"/>
    <property type="match status" value="2"/>
</dbReference>
<sequence>MLVYLLILYLNDNDFTTGEGIVMAIALIISSLFSIFLSIHSSVNMYKIYALMRRMLIKIMSEKILRVHSSVLSEGSTKSKFLNSITIDMVILENINPSVLFLSIPPALIFAIILTYFFFGLFGCLGILVSILHIPIAIYIGDSNLSSRSQLKELNDRRIRKTELIIEWIRSIKLYCWEDYFLLDVYKERDQEIQIHKKLSRIYGSFFILSNGGLGLVLFIALGSYIGVKGNLPLSNVLFLISIYIFTQLFAINLSIRGIKTITAIRSALNRFDELMLLQERDNLNYEPILKGKILMENCEVVWKKNQNDEDSEHEPLIKTTRKNFSLKGINFEISEPQLVIVVGPPGSGKTTLLMALLNELYVIEGNMQVKGRCAFVGKDPWIIEDTVRNNILVGSDYNEDKYQKVLERCELVKDIEGFIDKDMSLVSDQKLSGGQQIRIALARALYAETEILLLDNPLSSVDPEVRKILLKTLKDASCKKIVILTSHIIEILHEANNIIMLENGNQLFFGPSHTLKTSEYAQTLLSNLSKKQKLSAKTEKYIELSKTKKDLIINPETKALEGKITFKTYKNYTLYGMKSYWIIGLILFLIISSQILLIATTYWPLIWAESDNETSAYYFYGMAILVVSCYFGQVLRVIPINELLINSNKVLYNKAIRGFCNTNFTNINSFSSGSIIQRFSKDAAVTDEVITNAYFDAVSLNIGVIGFMIVIIIIQPIVAFVIPIWILILYFIFKHLIPVVSDLKSTEVIVKSPLLTTFNSLLKGSYTIRSLNLQFYILQQIESKSINCYKAYIALQEVSSLFQFFFVLTINLLYIANVAVLIGTKGLINANIAGFSLSISSSLQRATYTIYRIMAEFNWQMTSVQRLIDFADLQSEDFNDKNDRIFEVKNGQVVFLSLNMRYRKDLPLALCRINLNVETGSKIAVIGRTGAGKSSFVNVLCRIVNPESGTIFIDGTNYLDIPIKQLRSKISVIPQCPFVFQASLRDNIDPLHTYSDFHIFELLQELSFSIDINSITDLNTSIVDKDFFLSHGQKQLLCLVRAVLKNNKIVVLDEATSSIDQETEIKFQNIIDTKMKDCTIFCITHKLNSMLLCQRVVVFEKGEVVEDGRPEELWQNENSFCRKFVFNSQSNQRII</sequence>
<feature type="domain" description="ABC transporter" evidence="12">
    <location>
        <begin position="889"/>
        <end position="1127"/>
    </location>
</feature>
<dbReference type="GO" id="GO:0016887">
    <property type="term" value="F:ATP hydrolysis activity"/>
    <property type="evidence" value="ECO:0007669"/>
    <property type="project" value="InterPro"/>
</dbReference>
<keyword evidence="6" id="KW-0547">Nucleotide-binding</keyword>
<dbReference type="Gene3D" id="3.40.50.300">
    <property type="entry name" value="P-loop containing nucleotide triphosphate hydrolases"/>
    <property type="match status" value="2"/>
</dbReference>
<evidence type="ECO:0000256" key="5">
    <source>
        <dbReference type="ARBA" id="ARBA00022737"/>
    </source>
</evidence>
<keyword evidence="4 11" id="KW-0812">Transmembrane</keyword>
<comment type="caution">
    <text evidence="14">The sequence shown here is derived from an EMBL/GenBank/DDBJ whole genome shotgun (WGS) entry which is preliminary data.</text>
</comment>
<keyword evidence="7" id="KW-0067">ATP-binding</keyword>
<dbReference type="GO" id="GO:0140359">
    <property type="term" value="F:ABC-type transporter activity"/>
    <property type="evidence" value="ECO:0007669"/>
    <property type="project" value="InterPro"/>
</dbReference>
<dbReference type="AlphaFoldDB" id="A0A1R2BU82"/>
<reference evidence="14 15" key="1">
    <citation type="submission" date="2016-11" db="EMBL/GenBank/DDBJ databases">
        <title>The macronuclear genome of Stentor coeruleus: a giant cell with tiny introns.</title>
        <authorList>
            <person name="Slabodnick M."/>
            <person name="Ruby J.G."/>
            <person name="Reiff S.B."/>
            <person name="Swart E.C."/>
            <person name="Gosai S."/>
            <person name="Prabakaran S."/>
            <person name="Witkowska E."/>
            <person name="Larue G.E."/>
            <person name="Fisher S."/>
            <person name="Freeman R.M."/>
            <person name="Gunawardena J."/>
            <person name="Chu W."/>
            <person name="Stover N.A."/>
            <person name="Gregory B.D."/>
            <person name="Nowacki M."/>
            <person name="Derisi J."/>
            <person name="Roy S.W."/>
            <person name="Marshall W.F."/>
            <person name="Sood P."/>
        </authorList>
    </citation>
    <scope>NUCLEOTIDE SEQUENCE [LARGE SCALE GENOMIC DNA]</scope>
    <source>
        <strain evidence="14">WM001</strain>
    </source>
</reference>
<keyword evidence="5" id="KW-0677">Repeat</keyword>
<dbReference type="FunFam" id="3.40.50.300:FF:001172">
    <property type="entry name" value="Cystic fibrosis transmembrane conductance regulator"/>
    <property type="match status" value="1"/>
</dbReference>
<feature type="transmembrane region" description="Helical" evidence="11">
    <location>
        <begin position="125"/>
        <end position="142"/>
    </location>
</feature>
<dbReference type="InterPro" id="IPR027417">
    <property type="entry name" value="P-loop_NTPase"/>
</dbReference>
<evidence type="ECO:0000313" key="14">
    <source>
        <dbReference type="EMBL" id="OMJ80372.1"/>
    </source>
</evidence>
<dbReference type="PROSITE" id="PS00211">
    <property type="entry name" value="ABC_TRANSPORTER_1"/>
    <property type="match status" value="1"/>
</dbReference>
<evidence type="ECO:0000256" key="3">
    <source>
        <dbReference type="ARBA" id="ARBA00022448"/>
    </source>
</evidence>
<organism evidence="14 15">
    <name type="scientific">Stentor coeruleus</name>
    <dbReference type="NCBI Taxonomy" id="5963"/>
    <lineage>
        <taxon>Eukaryota</taxon>
        <taxon>Sar</taxon>
        <taxon>Alveolata</taxon>
        <taxon>Ciliophora</taxon>
        <taxon>Postciliodesmatophora</taxon>
        <taxon>Heterotrichea</taxon>
        <taxon>Heterotrichida</taxon>
        <taxon>Stentoridae</taxon>
        <taxon>Stentor</taxon>
    </lineage>
</organism>
<protein>
    <submittedName>
        <fullName evidence="14">Uncharacterized protein</fullName>
    </submittedName>
</protein>
<dbReference type="Pfam" id="PF00664">
    <property type="entry name" value="ABC_membrane"/>
    <property type="match status" value="2"/>
</dbReference>
<feature type="transmembrane region" description="Helical" evidence="11">
    <location>
        <begin position="705"/>
        <end position="734"/>
    </location>
</feature>
<feature type="transmembrane region" description="Helical" evidence="11">
    <location>
        <begin position="99"/>
        <end position="119"/>
    </location>
</feature>
<feature type="transmembrane region" description="Helical" evidence="11">
    <location>
        <begin position="581"/>
        <end position="606"/>
    </location>
</feature>
<dbReference type="InterPro" id="IPR050173">
    <property type="entry name" value="ABC_transporter_C-like"/>
</dbReference>
<feature type="transmembrane region" description="Helical" evidence="11">
    <location>
        <begin position="20"/>
        <end position="46"/>
    </location>
</feature>
<dbReference type="InterPro" id="IPR017871">
    <property type="entry name" value="ABC_transporter-like_CS"/>
</dbReference>
<feature type="domain" description="ABC transmembrane type-1" evidence="13">
    <location>
        <begin position="1"/>
        <end position="242"/>
    </location>
</feature>
<evidence type="ECO:0000256" key="11">
    <source>
        <dbReference type="SAM" id="Phobius"/>
    </source>
</evidence>
<dbReference type="InterPro" id="IPR036640">
    <property type="entry name" value="ABC1_TM_sf"/>
</dbReference>
<evidence type="ECO:0000256" key="4">
    <source>
        <dbReference type="ARBA" id="ARBA00022692"/>
    </source>
</evidence>
<comment type="similarity">
    <text evidence="2">Belongs to the ABC transporter superfamily. ABCC family. Conjugate transporter (TC 3.A.1.208) subfamily.</text>
</comment>
<keyword evidence="15" id="KW-1185">Reference proteome</keyword>
<accession>A0A1R2BU82</accession>
<dbReference type="GO" id="GO:0016020">
    <property type="term" value="C:membrane"/>
    <property type="evidence" value="ECO:0007669"/>
    <property type="project" value="UniProtKB-SubCell"/>
</dbReference>
<evidence type="ECO:0000313" key="15">
    <source>
        <dbReference type="Proteomes" id="UP000187209"/>
    </source>
</evidence>
<dbReference type="InterPro" id="IPR011527">
    <property type="entry name" value="ABC1_TM_dom"/>
</dbReference>
<evidence type="ECO:0000256" key="10">
    <source>
        <dbReference type="ARBA" id="ARBA00023180"/>
    </source>
</evidence>
<comment type="subcellular location">
    <subcellularLocation>
        <location evidence="1">Membrane</location>
        <topology evidence="1">Multi-pass membrane protein</topology>
    </subcellularLocation>
</comment>
<keyword evidence="8 11" id="KW-1133">Transmembrane helix</keyword>
<dbReference type="GO" id="GO:0005524">
    <property type="term" value="F:ATP binding"/>
    <property type="evidence" value="ECO:0007669"/>
    <property type="project" value="UniProtKB-KW"/>
</dbReference>
<dbReference type="PROSITE" id="PS50893">
    <property type="entry name" value="ABC_TRANSPORTER_2"/>
    <property type="match status" value="2"/>
</dbReference>
<dbReference type="SUPFAM" id="SSF52540">
    <property type="entry name" value="P-loop containing nucleoside triphosphate hydrolases"/>
    <property type="match status" value="2"/>
</dbReference>
<gene>
    <name evidence="14" type="ORF">SteCoe_19364</name>
</gene>
<evidence type="ECO:0000256" key="8">
    <source>
        <dbReference type="ARBA" id="ARBA00022989"/>
    </source>
</evidence>
<keyword evidence="3" id="KW-0813">Transport</keyword>
<dbReference type="SMART" id="SM00382">
    <property type="entry name" value="AAA"/>
    <property type="match status" value="2"/>
</dbReference>
<feature type="transmembrane region" description="Helical" evidence="11">
    <location>
        <begin position="234"/>
        <end position="256"/>
    </location>
</feature>
<feature type="transmembrane region" description="Helical" evidence="11">
    <location>
        <begin position="206"/>
        <end position="228"/>
    </location>
</feature>
<feature type="domain" description="ABC transmembrane type-1" evidence="13">
    <location>
        <begin position="586"/>
        <end position="867"/>
    </location>
</feature>
<name>A0A1R2BU82_9CILI</name>
<evidence type="ECO:0000256" key="2">
    <source>
        <dbReference type="ARBA" id="ARBA00009726"/>
    </source>
</evidence>
<evidence type="ECO:0000256" key="1">
    <source>
        <dbReference type="ARBA" id="ARBA00004141"/>
    </source>
</evidence>
<dbReference type="Pfam" id="PF00005">
    <property type="entry name" value="ABC_tran"/>
    <property type="match status" value="2"/>
</dbReference>
<evidence type="ECO:0000256" key="7">
    <source>
        <dbReference type="ARBA" id="ARBA00022840"/>
    </source>
</evidence>
<evidence type="ECO:0000259" key="12">
    <source>
        <dbReference type="PROSITE" id="PS50893"/>
    </source>
</evidence>
<dbReference type="SUPFAM" id="SSF90123">
    <property type="entry name" value="ABC transporter transmembrane region"/>
    <property type="match status" value="2"/>
</dbReference>
<dbReference type="PROSITE" id="PS50929">
    <property type="entry name" value="ABC_TM1F"/>
    <property type="match status" value="2"/>
</dbReference>
<evidence type="ECO:0000259" key="13">
    <source>
        <dbReference type="PROSITE" id="PS50929"/>
    </source>
</evidence>
<dbReference type="InterPro" id="IPR003439">
    <property type="entry name" value="ABC_transporter-like_ATP-bd"/>
</dbReference>
<dbReference type="PANTHER" id="PTHR24223:SF456">
    <property type="entry name" value="MULTIDRUG RESISTANCE-ASSOCIATED PROTEIN LETHAL(2)03659"/>
    <property type="match status" value="1"/>
</dbReference>